<feature type="signal peptide" evidence="9">
    <location>
        <begin position="1"/>
        <end position="24"/>
    </location>
</feature>
<dbReference type="Proteomes" id="UP001500954">
    <property type="component" value="Unassembled WGS sequence"/>
</dbReference>
<evidence type="ECO:0000256" key="2">
    <source>
        <dbReference type="ARBA" id="ARBA00022448"/>
    </source>
</evidence>
<reference evidence="12" key="1">
    <citation type="journal article" date="2019" name="Int. J. Syst. Evol. Microbiol.">
        <title>The Global Catalogue of Microorganisms (GCM) 10K type strain sequencing project: providing services to taxonomists for standard genome sequencing and annotation.</title>
        <authorList>
            <consortium name="The Broad Institute Genomics Platform"/>
            <consortium name="The Broad Institute Genome Sequencing Center for Infectious Disease"/>
            <person name="Wu L."/>
            <person name="Ma J."/>
        </authorList>
    </citation>
    <scope>NUCLEOTIDE SEQUENCE [LARGE SCALE GENOMIC DNA]</scope>
    <source>
        <strain evidence="12">JCM 17111</strain>
    </source>
</reference>
<dbReference type="PANTHER" id="PTHR30069:SF29">
    <property type="entry name" value="HEMOGLOBIN AND HEMOGLOBIN-HAPTOGLOBIN-BINDING PROTEIN 1-RELATED"/>
    <property type="match status" value="1"/>
</dbReference>
<keyword evidence="12" id="KW-1185">Reference proteome</keyword>
<evidence type="ECO:0000256" key="1">
    <source>
        <dbReference type="ARBA" id="ARBA00004571"/>
    </source>
</evidence>
<name>A0ABP6YBX8_9FLAO</name>
<dbReference type="Pfam" id="PF07715">
    <property type="entry name" value="Plug"/>
    <property type="match status" value="1"/>
</dbReference>
<dbReference type="Gene3D" id="2.40.170.20">
    <property type="entry name" value="TonB-dependent receptor, beta-barrel domain"/>
    <property type="match status" value="1"/>
</dbReference>
<dbReference type="NCBIfam" id="TIGR04057">
    <property type="entry name" value="SusC_RagA_signa"/>
    <property type="match status" value="1"/>
</dbReference>
<dbReference type="InterPro" id="IPR008969">
    <property type="entry name" value="CarboxyPept-like_regulatory"/>
</dbReference>
<feature type="domain" description="TonB-dependent receptor plug" evidence="10">
    <location>
        <begin position="117"/>
        <end position="223"/>
    </location>
</feature>
<dbReference type="InterPro" id="IPR023997">
    <property type="entry name" value="TonB-dep_OMP_SusC/RagA_CS"/>
</dbReference>
<feature type="chain" id="PRO_5045198673" evidence="9">
    <location>
        <begin position="25"/>
        <end position="937"/>
    </location>
</feature>
<dbReference type="SUPFAM" id="SSF56935">
    <property type="entry name" value="Porins"/>
    <property type="match status" value="1"/>
</dbReference>
<evidence type="ECO:0000256" key="9">
    <source>
        <dbReference type="SAM" id="SignalP"/>
    </source>
</evidence>
<keyword evidence="7 8" id="KW-0998">Cell outer membrane</keyword>
<protein>
    <submittedName>
        <fullName evidence="11">TonB-dependent receptor</fullName>
    </submittedName>
</protein>
<evidence type="ECO:0000256" key="5">
    <source>
        <dbReference type="ARBA" id="ARBA00022729"/>
    </source>
</evidence>
<comment type="subcellular location">
    <subcellularLocation>
        <location evidence="1 8">Cell outer membrane</location>
        <topology evidence="1 8">Multi-pass membrane protein</topology>
    </subcellularLocation>
</comment>
<evidence type="ECO:0000313" key="12">
    <source>
        <dbReference type="Proteomes" id="UP001500954"/>
    </source>
</evidence>
<dbReference type="Pfam" id="PF13715">
    <property type="entry name" value="CarbopepD_reg_2"/>
    <property type="match status" value="1"/>
</dbReference>
<proteinExistence type="inferred from homology"/>
<evidence type="ECO:0000256" key="3">
    <source>
        <dbReference type="ARBA" id="ARBA00022452"/>
    </source>
</evidence>
<evidence type="ECO:0000259" key="10">
    <source>
        <dbReference type="Pfam" id="PF07715"/>
    </source>
</evidence>
<evidence type="ECO:0000256" key="8">
    <source>
        <dbReference type="PROSITE-ProRule" id="PRU01360"/>
    </source>
</evidence>
<comment type="caution">
    <text evidence="11">The sequence shown here is derived from an EMBL/GenBank/DDBJ whole genome shotgun (WGS) entry which is preliminary data.</text>
</comment>
<dbReference type="PROSITE" id="PS52016">
    <property type="entry name" value="TONB_DEPENDENT_REC_3"/>
    <property type="match status" value="1"/>
</dbReference>
<dbReference type="Gene3D" id="2.60.40.1120">
    <property type="entry name" value="Carboxypeptidase-like, regulatory domain"/>
    <property type="match status" value="1"/>
</dbReference>
<evidence type="ECO:0000256" key="6">
    <source>
        <dbReference type="ARBA" id="ARBA00023136"/>
    </source>
</evidence>
<evidence type="ECO:0000313" key="11">
    <source>
        <dbReference type="EMBL" id="GAA3580561.1"/>
    </source>
</evidence>
<comment type="similarity">
    <text evidence="8">Belongs to the TonB-dependent receptor family.</text>
</comment>
<dbReference type="RefSeq" id="WP_345007354.1">
    <property type="nucleotide sequence ID" value="NZ_BAABCY010000085.1"/>
</dbReference>
<keyword evidence="4 8" id="KW-0812">Transmembrane</keyword>
<dbReference type="InterPro" id="IPR039426">
    <property type="entry name" value="TonB-dep_rcpt-like"/>
</dbReference>
<dbReference type="InterPro" id="IPR037066">
    <property type="entry name" value="Plug_dom_sf"/>
</dbReference>
<sequence length="937" mass="102429">MRKTYFKMNLVLSLLLLVTVSIYAQKQVSGNVTSSVNEPLPGVSVIIKGTTIGVSTDFDGNYVLQDVSNEATLVFSYLGFKTKEVLVGNQTTISVSLEEEIATLDDVIVVGYGTKKKLEVAGAVAQVSGELTKKSPEVNFVTSLAGRLPGLAVTQTGAQPGREGISILIRGTGTFGNNQPLIVIDGVIGADGLSGLNSEDIESISVLKDASASVYGSRAANGVILVTTKRGKSGKPVFNYTINTGIVSPTRFAERATALEFATMSRSILERDPSANVISFTDQEIAEFAAPGFKNTDWYKTVFDRTSVQTRHNLSLRGGNESISYFTSLSTSQREGIIVQDNVTDVKQYNFRSNLDVNPTERIKISLNLAGRYDKNQFFGASPGDVGNAAAKGLPYETPTTSDGRPLRLRLTNLNLNPLAIARTESGYQRERNTLFNGKLGVAYKIPGIEGLNAEVWGAVRFRQDYDKQFDRSFLQYDIDANGNIVEDIISRDVKVTEDYERDLELTGHMNLRYANVFGKHSVNAFLAVEQSEQEFNSSNLSRRDFLASTIDQLFAGGTQNQTTGGFAFENARLSYIGTLAYDFNKKYFVDFGFRHQGGFNFAPGRKFGFFPSVQVAWRLSEENFLKDSNTISNLKLKGTWGRTGNDLIDAFQYLNRFGNNGSFPLGTGTLSNYPVVSQIGTVANPFVTWETSETYNFGLEAGFFKNKLTLDLNVFTEDRSDILAPRNVSIPLYTGVTPDQRPDENIGIVKNKGFDAILGYRTKLGNVDFSVEGNVAYAENELVFQDAVEPAELYQNLEGRPIGSRLVYNAIGIYRSQADLDNNPGLAGAGIGDLIYADTNEDGVIDANDRIAFEPDPSIQFGLNLGFDYKNFELSVFFQGVANTTATQTAIFGQGDLSYLLRNAYTPDNPNASLPRLGATESARNGYLGGDNASNF</sequence>
<keyword evidence="2 8" id="KW-0813">Transport</keyword>
<dbReference type="NCBIfam" id="TIGR04056">
    <property type="entry name" value="OMP_RagA_SusC"/>
    <property type="match status" value="1"/>
</dbReference>
<dbReference type="SUPFAM" id="SSF49464">
    <property type="entry name" value="Carboxypeptidase regulatory domain-like"/>
    <property type="match status" value="1"/>
</dbReference>
<dbReference type="InterPro" id="IPR036942">
    <property type="entry name" value="Beta-barrel_TonB_sf"/>
</dbReference>
<keyword evidence="6 8" id="KW-0472">Membrane</keyword>
<dbReference type="Gene3D" id="2.170.130.10">
    <property type="entry name" value="TonB-dependent receptor, plug domain"/>
    <property type="match status" value="1"/>
</dbReference>
<accession>A0ABP6YBX8</accession>
<organism evidence="11 12">
    <name type="scientific">Snuella lapsa</name>
    <dbReference type="NCBI Taxonomy" id="870481"/>
    <lineage>
        <taxon>Bacteria</taxon>
        <taxon>Pseudomonadati</taxon>
        <taxon>Bacteroidota</taxon>
        <taxon>Flavobacteriia</taxon>
        <taxon>Flavobacteriales</taxon>
        <taxon>Flavobacteriaceae</taxon>
        <taxon>Snuella</taxon>
    </lineage>
</organism>
<keyword evidence="5 9" id="KW-0732">Signal</keyword>
<evidence type="ECO:0000256" key="7">
    <source>
        <dbReference type="ARBA" id="ARBA00023237"/>
    </source>
</evidence>
<dbReference type="EMBL" id="BAABCY010000085">
    <property type="protein sequence ID" value="GAA3580561.1"/>
    <property type="molecule type" value="Genomic_DNA"/>
</dbReference>
<dbReference type="PANTHER" id="PTHR30069">
    <property type="entry name" value="TONB-DEPENDENT OUTER MEMBRANE RECEPTOR"/>
    <property type="match status" value="1"/>
</dbReference>
<gene>
    <name evidence="11" type="ORF">GCM10022395_31290</name>
</gene>
<dbReference type="InterPro" id="IPR012910">
    <property type="entry name" value="Plug_dom"/>
</dbReference>
<evidence type="ECO:0000256" key="4">
    <source>
        <dbReference type="ARBA" id="ARBA00022692"/>
    </source>
</evidence>
<dbReference type="InterPro" id="IPR023996">
    <property type="entry name" value="TonB-dep_OMP_SusC/RagA"/>
</dbReference>
<keyword evidence="11" id="KW-0675">Receptor</keyword>
<keyword evidence="3 8" id="KW-1134">Transmembrane beta strand</keyword>